<accession>A0A913XCZ7</accession>
<comment type="caution">
    <text evidence="1">Lacks conserved residue(s) required for the propagation of feature annotation.</text>
</comment>
<dbReference type="GO" id="GO:0004222">
    <property type="term" value="F:metalloendopeptidase activity"/>
    <property type="evidence" value="ECO:0007669"/>
    <property type="project" value="UniProtKB-UniRule"/>
</dbReference>
<reference evidence="5" key="1">
    <citation type="submission" date="2022-11" db="UniProtKB">
        <authorList>
            <consortium name="EnsemblMetazoa"/>
        </authorList>
    </citation>
    <scope>IDENTIFICATION</scope>
</reference>
<feature type="domain" description="Peptidase M12A" evidence="4">
    <location>
        <begin position="1"/>
        <end position="80"/>
    </location>
</feature>
<dbReference type="OrthoDB" id="291007at2759"/>
<evidence type="ECO:0000256" key="1">
    <source>
        <dbReference type="PROSITE-ProRule" id="PRU01211"/>
    </source>
</evidence>
<evidence type="ECO:0000256" key="3">
    <source>
        <dbReference type="SAM" id="MobiDB-lite"/>
    </source>
</evidence>
<feature type="compositionally biased region" description="Basic and acidic residues" evidence="3">
    <location>
        <begin position="49"/>
        <end position="63"/>
    </location>
</feature>
<dbReference type="GO" id="GO:0006508">
    <property type="term" value="P:proteolysis"/>
    <property type="evidence" value="ECO:0007669"/>
    <property type="project" value="UniProtKB-KW"/>
</dbReference>
<keyword evidence="2" id="KW-0482">Metalloprotease</keyword>
<dbReference type="EC" id="3.4.24.-" evidence="2"/>
<dbReference type="AlphaFoldDB" id="A0A913XCZ7"/>
<evidence type="ECO:0000259" key="4">
    <source>
        <dbReference type="PROSITE" id="PS51864"/>
    </source>
</evidence>
<name>A0A913XCZ7_EXADI</name>
<feature type="compositionally biased region" description="Basic and acidic residues" evidence="3">
    <location>
        <begin position="101"/>
        <end position="114"/>
    </location>
</feature>
<dbReference type="PROSITE" id="PS51864">
    <property type="entry name" value="ASTACIN"/>
    <property type="match status" value="1"/>
</dbReference>
<dbReference type="EnsemblMetazoa" id="XM_021046494.2">
    <property type="protein sequence ID" value="XP_020902153.1"/>
    <property type="gene ID" value="LOC110240681"/>
</dbReference>
<dbReference type="GO" id="GO:0046872">
    <property type="term" value="F:metal ion binding"/>
    <property type="evidence" value="ECO:0007669"/>
    <property type="project" value="UniProtKB-KW"/>
</dbReference>
<sequence length="114" mass="13110">MLENKWVRDQFEKANEKWVDSRGFKYDYDSIMHYSKWQGAKNKKSPVMESKKKEGKNFGENRKGLSAGDIKQIGKMYKCNANDESELPDYVPKPGEDEVGEDKTDGPKPGDVEE</sequence>
<dbReference type="InterPro" id="IPR024079">
    <property type="entry name" value="MetalloPept_cat_dom_sf"/>
</dbReference>
<keyword evidence="2" id="KW-0862">Zinc</keyword>
<keyword evidence="2" id="KW-0645">Protease</keyword>
<dbReference type="SUPFAM" id="SSF55486">
    <property type="entry name" value="Metalloproteases ('zincins'), catalytic domain"/>
    <property type="match status" value="1"/>
</dbReference>
<dbReference type="GeneID" id="110240681"/>
<keyword evidence="2" id="KW-0378">Hydrolase</keyword>
<feature type="region of interest" description="Disordered" evidence="3">
    <location>
        <begin position="39"/>
        <end position="66"/>
    </location>
</feature>
<dbReference type="PANTHER" id="PTHR10127">
    <property type="entry name" value="DISCOIDIN, CUB, EGF, LAMININ , AND ZINC METALLOPROTEASE DOMAIN CONTAINING"/>
    <property type="match status" value="1"/>
</dbReference>
<dbReference type="RefSeq" id="XP_020902153.1">
    <property type="nucleotide sequence ID" value="XM_021046494.2"/>
</dbReference>
<proteinExistence type="predicted"/>
<evidence type="ECO:0000256" key="2">
    <source>
        <dbReference type="RuleBase" id="RU361183"/>
    </source>
</evidence>
<organism evidence="5 6">
    <name type="scientific">Exaiptasia diaphana</name>
    <name type="common">Tropical sea anemone</name>
    <name type="synonym">Aiptasia pulchella</name>
    <dbReference type="NCBI Taxonomy" id="2652724"/>
    <lineage>
        <taxon>Eukaryota</taxon>
        <taxon>Metazoa</taxon>
        <taxon>Cnidaria</taxon>
        <taxon>Anthozoa</taxon>
        <taxon>Hexacorallia</taxon>
        <taxon>Actiniaria</taxon>
        <taxon>Aiptasiidae</taxon>
        <taxon>Exaiptasia</taxon>
    </lineage>
</organism>
<dbReference type="KEGG" id="epa:110240681"/>
<keyword evidence="2" id="KW-0479">Metal-binding</keyword>
<evidence type="ECO:0000313" key="6">
    <source>
        <dbReference type="Proteomes" id="UP000887567"/>
    </source>
</evidence>
<dbReference type="Proteomes" id="UP000887567">
    <property type="component" value="Unplaced"/>
</dbReference>
<keyword evidence="6" id="KW-1185">Reference proteome</keyword>
<dbReference type="InterPro" id="IPR001506">
    <property type="entry name" value="Peptidase_M12A"/>
</dbReference>
<dbReference type="PANTHER" id="PTHR10127:SF861">
    <property type="entry name" value="DORSAL-VENTRAL PATTERNING PROTEIN TOLLOID-RELATED"/>
    <property type="match status" value="1"/>
</dbReference>
<dbReference type="Gene3D" id="3.40.390.10">
    <property type="entry name" value="Collagenase (Catalytic Domain)"/>
    <property type="match status" value="1"/>
</dbReference>
<evidence type="ECO:0000313" key="5">
    <source>
        <dbReference type="EnsemblMetazoa" id="XP_020902153.1"/>
    </source>
</evidence>
<comment type="cofactor">
    <cofactor evidence="2">
        <name>Zn(2+)</name>
        <dbReference type="ChEBI" id="CHEBI:29105"/>
    </cofactor>
    <text evidence="2">Binds 1 zinc ion per subunit.</text>
</comment>
<dbReference type="Pfam" id="PF01400">
    <property type="entry name" value="Astacin"/>
    <property type="match status" value="1"/>
</dbReference>
<feature type="region of interest" description="Disordered" evidence="3">
    <location>
        <begin position="81"/>
        <end position="114"/>
    </location>
</feature>
<dbReference type="PRINTS" id="PR00480">
    <property type="entry name" value="ASTACIN"/>
</dbReference>
<protein>
    <recommendedName>
        <fullName evidence="2">Metalloendopeptidase</fullName>
        <ecNumber evidence="2">3.4.24.-</ecNumber>
    </recommendedName>
</protein>